<dbReference type="InterPro" id="IPR007074">
    <property type="entry name" value="LicD/FKTN/FKRP_NTP_transf"/>
</dbReference>
<evidence type="ECO:0000313" key="2">
    <source>
        <dbReference type="EMBL" id="EKY03622.1"/>
    </source>
</evidence>
<dbReference type="HOGENOM" id="CLU_075543_0_0_10"/>
<dbReference type="RefSeq" id="WP_009163439.1">
    <property type="nucleotide sequence ID" value="NZ_KB291029.1"/>
</dbReference>
<dbReference type="GO" id="GO:0009100">
    <property type="term" value="P:glycoprotein metabolic process"/>
    <property type="evidence" value="ECO:0007669"/>
    <property type="project" value="UniProtKB-ARBA"/>
</dbReference>
<dbReference type="OrthoDB" id="9786100at2"/>
<proteinExistence type="predicted"/>
<accession>L1NKA6</accession>
<reference evidence="2 3" key="1">
    <citation type="submission" date="2012-05" db="EMBL/GenBank/DDBJ databases">
        <authorList>
            <person name="Weinstock G."/>
            <person name="Sodergren E."/>
            <person name="Lobos E.A."/>
            <person name="Fulton L."/>
            <person name="Fulton R."/>
            <person name="Courtney L."/>
            <person name="Fronick C."/>
            <person name="O'Laughlin M."/>
            <person name="Godfrey J."/>
            <person name="Wilson R.M."/>
            <person name="Miner T."/>
            <person name="Farmer C."/>
            <person name="Delehaunty K."/>
            <person name="Cordes M."/>
            <person name="Minx P."/>
            <person name="Tomlinson C."/>
            <person name="Chen J."/>
            <person name="Wollam A."/>
            <person name="Pepin K.H."/>
            <person name="Bhonagiri V."/>
            <person name="Zhang X."/>
            <person name="Suruliraj S."/>
            <person name="Warren W."/>
            <person name="Mitreva M."/>
            <person name="Mardis E.R."/>
            <person name="Wilson R.K."/>
        </authorList>
    </citation>
    <scope>NUCLEOTIDE SEQUENCE [LARGE SCALE GENOMIC DNA]</scope>
    <source>
        <strain evidence="2 3">F0055</strain>
    </source>
</reference>
<feature type="domain" description="LicD/FKTN/FKRP nucleotidyltransferase" evidence="1">
    <location>
        <begin position="60"/>
        <end position="292"/>
    </location>
</feature>
<sequence>MDNFAADKTIHSIRLMVNLNIDIPDGFLEEETRCGHLVSRQTKELWAIELDLLHELRRVCEKHGLKFAADCGTLLGAIRHKGFIPWDDDVDVCMLRSDYERLCEVAPKELKYPYEWLTHDTDNRFNKGFAKLCNSLTTAIENPYWKRNQGVFIDIFPLDNLTQDAEQLEKQKHDVLQWERRYLRMTECLFAYNPHEPMPLGKRMGRLLHRYYYILTGKGFKEGNRRFKEYEKACKRFNDKPLEFVCDVAFGVHVMKDKVLKKDFDNLQEMDFEFTKIPVMPHYDEYLKSQYGDYMKPVRGTSHFILQGIDTDKPYTEYIQ</sequence>
<dbReference type="InterPro" id="IPR052942">
    <property type="entry name" value="LPS_cholinephosphotransferase"/>
</dbReference>
<dbReference type="PATRIC" id="fig|1127699.3.peg.234"/>
<dbReference type="EMBL" id="AMEP01000029">
    <property type="protein sequence ID" value="EKY03622.1"/>
    <property type="molecule type" value="Genomic_DNA"/>
</dbReference>
<evidence type="ECO:0000313" key="3">
    <source>
        <dbReference type="Proteomes" id="UP000010433"/>
    </source>
</evidence>
<dbReference type="PANTHER" id="PTHR43404:SF2">
    <property type="entry name" value="LIPOPOLYSACCHARIDE CHOLINEPHOSPHOTRANSFERASE LICD"/>
    <property type="match status" value="1"/>
</dbReference>
<keyword evidence="3" id="KW-1185">Reference proteome</keyword>
<dbReference type="PANTHER" id="PTHR43404">
    <property type="entry name" value="LIPOPOLYSACCHARIDE CHOLINEPHOSPHOTRANSFERASE LICD"/>
    <property type="match status" value="1"/>
</dbReference>
<name>L1NKA6_9BACT</name>
<comment type="caution">
    <text evidence="2">The sequence shown here is derived from an EMBL/GenBank/DDBJ whole genome shotgun (WGS) entry which is preliminary data.</text>
</comment>
<dbReference type="AlphaFoldDB" id="L1NKA6"/>
<organism evidence="2 3">
    <name type="scientific">Hoylesella saccharolytica F0055</name>
    <dbReference type="NCBI Taxonomy" id="1127699"/>
    <lineage>
        <taxon>Bacteria</taxon>
        <taxon>Pseudomonadati</taxon>
        <taxon>Bacteroidota</taxon>
        <taxon>Bacteroidia</taxon>
        <taxon>Bacteroidales</taxon>
        <taxon>Prevotellaceae</taxon>
        <taxon>Hoylesella</taxon>
    </lineage>
</organism>
<protein>
    <submittedName>
        <fullName evidence="2">LICD family protein</fullName>
    </submittedName>
</protein>
<dbReference type="Pfam" id="PF04991">
    <property type="entry name" value="LicD"/>
    <property type="match status" value="1"/>
</dbReference>
<evidence type="ECO:0000259" key="1">
    <source>
        <dbReference type="Pfam" id="PF04991"/>
    </source>
</evidence>
<gene>
    <name evidence="2" type="ORF">HMPREF9151_00264</name>
</gene>
<dbReference type="Proteomes" id="UP000010433">
    <property type="component" value="Unassembled WGS sequence"/>
</dbReference>